<sequence>MKNRKDFWDKYFPFIITAAYLILGIILITRHEYWFDEIHAWVKASRSTSIQELISWVRNYEGAPFTWHFILYFISHFISNNLESMKVVHLGLSTISAFLILKYFPFNKIYRTLIVFGYYFFYQYSIISRNYALGVLFIIIFCVLYRNKFENPIPLGVTLFLICQTNYYA</sequence>
<feature type="transmembrane region" description="Helical" evidence="1">
    <location>
        <begin position="87"/>
        <end position="106"/>
    </location>
</feature>
<keyword evidence="1" id="KW-0472">Membrane</keyword>
<evidence type="ECO:0000313" key="2">
    <source>
        <dbReference type="EMBL" id="GAH93075.1"/>
    </source>
</evidence>
<organism evidence="2">
    <name type="scientific">marine sediment metagenome</name>
    <dbReference type="NCBI Taxonomy" id="412755"/>
    <lineage>
        <taxon>unclassified sequences</taxon>
        <taxon>metagenomes</taxon>
        <taxon>ecological metagenomes</taxon>
    </lineage>
</organism>
<reference evidence="2" key="1">
    <citation type="journal article" date="2014" name="Front. Microbiol.">
        <title>High frequency of phylogenetically diverse reductive dehalogenase-homologous genes in deep subseafloor sedimentary metagenomes.</title>
        <authorList>
            <person name="Kawai M."/>
            <person name="Futagami T."/>
            <person name="Toyoda A."/>
            <person name="Takaki Y."/>
            <person name="Nishi S."/>
            <person name="Hori S."/>
            <person name="Arai W."/>
            <person name="Tsubouchi T."/>
            <person name="Morono Y."/>
            <person name="Uchiyama I."/>
            <person name="Ito T."/>
            <person name="Fujiyama A."/>
            <person name="Inagaki F."/>
            <person name="Takami H."/>
        </authorList>
    </citation>
    <scope>NUCLEOTIDE SEQUENCE</scope>
    <source>
        <strain evidence="2">Expedition CK06-06</strain>
    </source>
</reference>
<dbReference type="EMBL" id="BARV01002525">
    <property type="protein sequence ID" value="GAH93075.1"/>
    <property type="molecule type" value="Genomic_DNA"/>
</dbReference>
<proteinExistence type="predicted"/>
<feature type="transmembrane region" description="Helical" evidence="1">
    <location>
        <begin position="126"/>
        <end position="145"/>
    </location>
</feature>
<dbReference type="AlphaFoldDB" id="X1KHI3"/>
<name>X1KHI3_9ZZZZ</name>
<protein>
    <recommendedName>
        <fullName evidence="3">Glycosyltransferase RgtA/B/C/D-like domain-containing protein</fullName>
    </recommendedName>
</protein>
<keyword evidence="1" id="KW-1133">Transmembrane helix</keyword>
<feature type="transmembrane region" description="Helical" evidence="1">
    <location>
        <begin position="65"/>
        <end position="82"/>
    </location>
</feature>
<evidence type="ECO:0000256" key="1">
    <source>
        <dbReference type="SAM" id="Phobius"/>
    </source>
</evidence>
<feature type="non-terminal residue" evidence="2">
    <location>
        <position position="169"/>
    </location>
</feature>
<keyword evidence="1" id="KW-0812">Transmembrane</keyword>
<feature type="transmembrane region" description="Helical" evidence="1">
    <location>
        <begin position="12"/>
        <end position="29"/>
    </location>
</feature>
<gene>
    <name evidence="2" type="ORF">S06H3_06483</name>
</gene>
<evidence type="ECO:0008006" key="3">
    <source>
        <dbReference type="Google" id="ProtNLM"/>
    </source>
</evidence>
<comment type="caution">
    <text evidence="2">The sequence shown here is derived from an EMBL/GenBank/DDBJ whole genome shotgun (WGS) entry which is preliminary data.</text>
</comment>
<accession>X1KHI3</accession>